<comment type="caution">
    <text evidence="1">The sequence shown here is derived from an EMBL/GenBank/DDBJ whole genome shotgun (WGS) entry which is preliminary data.</text>
</comment>
<dbReference type="InterPro" id="IPR008949">
    <property type="entry name" value="Isoprenoid_synthase_dom_sf"/>
</dbReference>
<name>A0A420WPR5_9PROT</name>
<organism evidence="1 2">
    <name type="scientific">Oceanibaculum indicum</name>
    <dbReference type="NCBI Taxonomy" id="526216"/>
    <lineage>
        <taxon>Bacteria</taxon>
        <taxon>Pseudomonadati</taxon>
        <taxon>Pseudomonadota</taxon>
        <taxon>Alphaproteobacteria</taxon>
        <taxon>Rhodospirillales</taxon>
        <taxon>Oceanibaculaceae</taxon>
        <taxon>Oceanibaculum</taxon>
    </lineage>
</organism>
<sequence length="264" mass="29264">MPQPVTLPDNVYASGKDAGQESFPVASWLLPPSKRAQIMAFYRFARAADDIADHPALPPDEKLRLLDQMEGRLPPAGAEHAAALLVAFRQDAGKARYADWDELMGYCRHSAAPVGRFLLDLFGEDRALWPRSDALCAALQVLNHVQDCGRDYRALDRLYLPKDWLDAEGATPDMLAVSQTSPALRRTLDRVLDATAALLALSLPLTADIRHRGLRIQAATTQIGAEALLARLRRQDPLARHVRLGWPMRFWCLLRGIATGVTTR</sequence>
<dbReference type="Proteomes" id="UP000277424">
    <property type="component" value="Unassembled WGS sequence"/>
</dbReference>
<dbReference type="InterPro" id="IPR002060">
    <property type="entry name" value="Squ/phyt_synthse"/>
</dbReference>
<dbReference type="PANTHER" id="PTHR31480">
    <property type="entry name" value="BIFUNCTIONAL LYCOPENE CYCLASE/PHYTOENE SYNTHASE"/>
    <property type="match status" value="1"/>
</dbReference>
<protein>
    <submittedName>
        <fullName evidence="1">Phytoene/squalene synthetase</fullName>
    </submittedName>
</protein>
<dbReference type="EMBL" id="RBIG01000001">
    <property type="protein sequence ID" value="RKQ73017.1"/>
    <property type="molecule type" value="Genomic_DNA"/>
</dbReference>
<dbReference type="SFLD" id="SFLDS00005">
    <property type="entry name" value="Isoprenoid_Synthase_Type_I"/>
    <property type="match status" value="1"/>
</dbReference>
<dbReference type="Gene3D" id="1.10.600.10">
    <property type="entry name" value="Farnesyl Diphosphate Synthase"/>
    <property type="match status" value="2"/>
</dbReference>
<dbReference type="Pfam" id="PF00494">
    <property type="entry name" value="SQS_PSY"/>
    <property type="match status" value="2"/>
</dbReference>
<evidence type="ECO:0000313" key="2">
    <source>
        <dbReference type="Proteomes" id="UP000277424"/>
    </source>
</evidence>
<dbReference type="GO" id="GO:0016765">
    <property type="term" value="F:transferase activity, transferring alkyl or aryl (other than methyl) groups"/>
    <property type="evidence" value="ECO:0007669"/>
    <property type="project" value="UniProtKB-ARBA"/>
</dbReference>
<dbReference type="SFLD" id="SFLDG01018">
    <property type="entry name" value="Squalene/Phytoene_Synthase_Lik"/>
    <property type="match status" value="1"/>
</dbReference>
<gene>
    <name evidence="1" type="ORF">BCL74_0787</name>
</gene>
<accession>A0A420WPR5</accession>
<evidence type="ECO:0000313" key="1">
    <source>
        <dbReference type="EMBL" id="RKQ73017.1"/>
    </source>
</evidence>
<reference evidence="1 2" key="1">
    <citation type="submission" date="2018-10" db="EMBL/GenBank/DDBJ databases">
        <title>Comparative analysis of microorganisms from saline springs in Andes Mountain Range, Colombia.</title>
        <authorList>
            <person name="Rubin E."/>
        </authorList>
    </citation>
    <scope>NUCLEOTIDE SEQUENCE [LARGE SCALE GENOMIC DNA]</scope>
    <source>
        <strain evidence="1 2">USBA 36</strain>
    </source>
</reference>
<dbReference type="AlphaFoldDB" id="A0A420WPR5"/>
<dbReference type="SUPFAM" id="SSF48576">
    <property type="entry name" value="Terpenoid synthases"/>
    <property type="match status" value="1"/>
</dbReference>
<dbReference type="RefSeq" id="WP_183077847.1">
    <property type="nucleotide sequence ID" value="NZ_RBIG01000001.1"/>
</dbReference>
<proteinExistence type="predicted"/>